<name>A0A391P5E3_9EUKA</name>
<feature type="non-terminal residue" evidence="1">
    <location>
        <position position="1"/>
    </location>
</feature>
<reference evidence="1 2" key="1">
    <citation type="journal article" date="2018" name="PLoS ONE">
        <title>The draft genome of Kipferlia bialata reveals reductive genome evolution in fornicate parasites.</title>
        <authorList>
            <person name="Tanifuji G."/>
            <person name="Takabayashi S."/>
            <person name="Kume K."/>
            <person name="Takagi M."/>
            <person name="Nakayama T."/>
            <person name="Kamikawa R."/>
            <person name="Inagaki Y."/>
            <person name="Hashimoto T."/>
        </authorList>
    </citation>
    <scope>NUCLEOTIDE SEQUENCE [LARGE SCALE GENOMIC DNA]</scope>
    <source>
        <strain evidence="1">NY0173</strain>
    </source>
</reference>
<accession>A0A391P5E3</accession>
<evidence type="ECO:0000313" key="1">
    <source>
        <dbReference type="EMBL" id="GCA65109.1"/>
    </source>
</evidence>
<evidence type="ECO:0000313" key="2">
    <source>
        <dbReference type="Proteomes" id="UP000265618"/>
    </source>
</evidence>
<keyword evidence="2" id="KW-1185">Reference proteome</keyword>
<sequence>MAHAQGQLVPTLRPAPRFFIQKR</sequence>
<dbReference type="Proteomes" id="UP000265618">
    <property type="component" value="Unassembled WGS sequence"/>
</dbReference>
<gene>
    <name evidence="1" type="ORF">KIPB_016281</name>
</gene>
<comment type="caution">
    <text evidence="1">The sequence shown here is derived from an EMBL/GenBank/DDBJ whole genome shotgun (WGS) entry which is preliminary data.</text>
</comment>
<protein>
    <submittedName>
        <fullName evidence="1">Uncharacterized protein</fullName>
    </submittedName>
</protein>
<organism evidence="1 2">
    <name type="scientific">Kipferlia bialata</name>
    <dbReference type="NCBI Taxonomy" id="797122"/>
    <lineage>
        <taxon>Eukaryota</taxon>
        <taxon>Metamonada</taxon>
        <taxon>Carpediemonas-like organisms</taxon>
        <taxon>Kipferlia</taxon>
    </lineage>
</organism>
<dbReference type="EMBL" id="BDIP01009819">
    <property type="protein sequence ID" value="GCA65109.1"/>
    <property type="molecule type" value="Genomic_DNA"/>
</dbReference>
<proteinExistence type="predicted"/>
<dbReference type="AlphaFoldDB" id="A0A391P5E3"/>